<dbReference type="PIRSF" id="PIRSF036497">
    <property type="entry name" value="HDH_short"/>
    <property type="match status" value="1"/>
</dbReference>
<comment type="catalytic activity">
    <reaction evidence="10">
        <text>L-homoserine + NADP(+) = L-aspartate 4-semialdehyde + NADPH + H(+)</text>
        <dbReference type="Rhea" id="RHEA:15761"/>
        <dbReference type="ChEBI" id="CHEBI:15378"/>
        <dbReference type="ChEBI" id="CHEBI:57476"/>
        <dbReference type="ChEBI" id="CHEBI:57783"/>
        <dbReference type="ChEBI" id="CHEBI:58349"/>
        <dbReference type="ChEBI" id="CHEBI:537519"/>
        <dbReference type="EC" id="1.1.1.3"/>
    </reaction>
</comment>
<dbReference type="EMBL" id="JBHSFU010000004">
    <property type="protein sequence ID" value="MFC4558163.1"/>
    <property type="molecule type" value="Genomic_DNA"/>
</dbReference>
<dbReference type="EC" id="1.1.1.3" evidence="4 10"/>
<dbReference type="Proteomes" id="UP001595989">
    <property type="component" value="Unassembled WGS sequence"/>
</dbReference>
<keyword evidence="6 10" id="KW-0028">Amino-acid biosynthesis</keyword>
<evidence type="ECO:0000256" key="6">
    <source>
        <dbReference type="ARBA" id="ARBA00022605"/>
    </source>
</evidence>
<accession>A0ABV9DK15</accession>
<evidence type="ECO:0000259" key="12">
    <source>
        <dbReference type="Pfam" id="PF00742"/>
    </source>
</evidence>
<keyword evidence="7 10" id="KW-0791">Threonine biosynthesis</keyword>
<dbReference type="SUPFAM" id="SSF55347">
    <property type="entry name" value="Glyceraldehyde-3-phosphate dehydrogenase-like, C-terminal domain"/>
    <property type="match status" value="1"/>
</dbReference>
<keyword evidence="10" id="KW-0521">NADP</keyword>
<evidence type="ECO:0000313" key="15">
    <source>
        <dbReference type="Proteomes" id="UP001595989"/>
    </source>
</evidence>
<comment type="caution">
    <text evidence="14">The sequence shown here is derived from an EMBL/GenBank/DDBJ whole genome shotgun (WGS) entry which is preliminary data.</text>
</comment>
<dbReference type="InterPro" id="IPR022697">
    <property type="entry name" value="HDH_short"/>
</dbReference>
<evidence type="ECO:0000256" key="8">
    <source>
        <dbReference type="ARBA" id="ARBA00023002"/>
    </source>
</evidence>
<dbReference type="SUPFAM" id="SSF51735">
    <property type="entry name" value="NAD(P)-binding Rossmann-fold domains"/>
    <property type="match status" value="1"/>
</dbReference>
<organism evidence="14 15">
    <name type="scientific">Virgibacillus kekensis</name>
    <dbReference type="NCBI Taxonomy" id="202261"/>
    <lineage>
        <taxon>Bacteria</taxon>
        <taxon>Bacillati</taxon>
        <taxon>Bacillota</taxon>
        <taxon>Bacilli</taxon>
        <taxon>Bacillales</taxon>
        <taxon>Bacillaceae</taxon>
        <taxon>Virgibacillus</taxon>
    </lineage>
</organism>
<reference evidence="15" key="1">
    <citation type="journal article" date="2019" name="Int. J. Syst. Evol. Microbiol.">
        <title>The Global Catalogue of Microorganisms (GCM) 10K type strain sequencing project: providing services to taxonomists for standard genome sequencing and annotation.</title>
        <authorList>
            <consortium name="The Broad Institute Genomics Platform"/>
            <consortium name="The Broad Institute Genome Sequencing Center for Infectious Disease"/>
            <person name="Wu L."/>
            <person name="Ma J."/>
        </authorList>
    </citation>
    <scope>NUCLEOTIDE SEQUENCE [LARGE SCALE GENOMIC DNA]</scope>
    <source>
        <strain evidence="15">CGMCC 4.7426</strain>
    </source>
</reference>
<proteinExistence type="inferred from homology"/>
<evidence type="ECO:0000256" key="1">
    <source>
        <dbReference type="ARBA" id="ARBA00005056"/>
    </source>
</evidence>
<keyword evidence="15" id="KW-1185">Reference proteome</keyword>
<evidence type="ECO:0000256" key="9">
    <source>
        <dbReference type="ARBA" id="ARBA00023167"/>
    </source>
</evidence>
<dbReference type="PROSITE" id="PS51257">
    <property type="entry name" value="PROKAR_LIPOPROTEIN"/>
    <property type="match status" value="1"/>
</dbReference>
<keyword evidence="8 10" id="KW-0560">Oxidoreductase</keyword>
<evidence type="ECO:0000256" key="10">
    <source>
        <dbReference type="RuleBase" id="RU000579"/>
    </source>
</evidence>
<protein>
    <recommendedName>
        <fullName evidence="5 10">Homoserine dehydrogenase</fullName>
        <ecNumber evidence="4 10">1.1.1.3</ecNumber>
    </recommendedName>
</protein>
<evidence type="ECO:0000256" key="7">
    <source>
        <dbReference type="ARBA" id="ARBA00022697"/>
    </source>
</evidence>
<evidence type="ECO:0000259" key="13">
    <source>
        <dbReference type="Pfam" id="PF03447"/>
    </source>
</evidence>
<dbReference type="Pfam" id="PF03447">
    <property type="entry name" value="NAD_binding_3"/>
    <property type="match status" value="1"/>
</dbReference>
<comment type="pathway">
    <text evidence="1 10">Amino-acid biosynthesis; L-threonine biosynthesis; L-threonine from L-aspartate: step 3/5.</text>
</comment>
<evidence type="ECO:0000256" key="3">
    <source>
        <dbReference type="ARBA" id="ARBA00006753"/>
    </source>
</evidence>
<dbReference type="InterPro" id="IPR001342">
    <property type="entry name" value="HDH_cat"/>
</dbReference>
<dbReference type="Gene3D" id="3.40.50.720">
    <property type="entry name" value="NAD(P)-binding Rossmann-like Domain"/>
    <property type="match status" value="1"/>
</dbReference>
<dbReference type="Gene3D" id="3.30.360.10">
    <property type="entry name" value="Dihydrodipicolinate Reductase, domain 2"/>
    <property type="match status" value="1"/>
</dbReference>
<dbReference type="Pfam" id="PF00742">
    <property type="entry name" value="Homoserine_dh"/>
    <property type="match status" value="1"/>
</dbReference>
<dbReference type="InterPro" id="IPR019811">
    <property type="entry name" value="HDH_CS"/>
</dbReference>
<evidence type="ECO:0000256" key="4">
    <source>
        <dbReference type="ARBA" id="ARBA00013213"/>
    </source>
</evidence>
<evidence type="ECO:0000256" key="2">
    <source>
        <dbReference type="ARBA" id="ARBA00005062"/>
    </source>
</evidence>
<feature type="domain" description="Homoserine dehydrogenase catalytic" evidence="12">
    <location>
        <begin position="136"/>
        <end position="314"/>
    </location>
</feature>
<feature type="domain" description="Aspartate/homoserine dehydrogenase NAD-binding" evidence="13">
    <location>
        <begin position="10"/>
        <end position="128"/>
    </location>
</feature>
<dbReference type="InterPro" id="IPR036291">
    <property type="entry name" value="NAD(P)-bd_dom_sf"/>
</dbReference>
<keyword evidence="9 10" id="KW-0486">Methionine biosynthesis</keyword>
<dbReference type="RefSeq" id="WP_390294592.1">
    <property type="nucleotide sequence ID" value="NZ_JBHSFU010000004.1"/>
</dbReference>
<comment type="pathway">
    <text evidence="2 10">Amino-acid biosynthesis; L-methionine biosynthesis via de novo pathway; L-homoserine from L-aspartate: step 3/3.</text>
</comment>
<name>A0ABV9DK15_9BACI</name>
<evidence type="ECO:0000313" key="14">
    <source>
        <dbReference type="EMBL" id="MFC4558163.1"/>
    </source>
</evidence>
<dbReference type="NCBIfam" id="NF004976">
    <property type="entry name" value="PRK06349.1"/>
    <property type="match status" value="1"/>
</dbReference>
<gene>
    <name evidence="14" type="ORF">ACFO3D_08055</name>
</gene>
<dbReference type="PANTHER" id="PTHR43331:SF1">
    <property type="entry name" value="HOMOSERINE DEHYDROGENASE"/>
    <property type="match status" value="1"/>
</dbReference>
<comment type="similarity">
    <text evidence="3 11">Belongs to the homoserine dehydrogenase family.</text>
</comment>
<dbReference type="InterPro" id="IPR005106">
    <property type="entry name" value="Asp/hSer_DH_NAD-bd"/>
</dbReference>
<dbReference type="PANTHER" id="PTHR43331">
    <property type="entry name" value="HOMOSERINE DEHYDROGENASE"/>
    <property type="match status" value="1"/>
</dbReference>
<sequence length="328" mass="35628">MKPINVALIGLGTVGCGVYQTFHIHKERLEELAGSPICISTIVIEHPEKHNKLPPEVNVTTDLLAVANDPEIDVVFEAIVGKEPAFSFLKKCIAGKKHVITANKEMFAAHGKELKSLAESYGTKIGFEATTAGGIPIIQTIQQLLQANQVKSVQAILNGTSNFILTAMRVEGLTFAEALSNAQKWGYAEADPTNDVEGYDALYKLQILSDLIFREQPETGRVKRLGIRDITADKITKSQKSCERIKHVATLEYDSKGNLTGSVEPLSLEENHPLYAVEGVNNAIYLKTDILGDLTLTGPGAGAFPTASAMVEDFCTILKKEQHLTVLS</sequence>
<evidence type="ECO:0000256" key="5">
    <source>
        <dbReference type="ARBA" id="ARBA00013376"/>
    </source>
</evidence>
<evidence type="ECO:0000256" key="11">
    <source>
        <dbReference type="RuleBase" id="RU004171"/>
    </source>
</evidence>
<dbReference type="PROSITE" id="PS01042">
    <property type="entry name" value="HOMOSER_DHGENASE"/>
    <property type="match status" value="1"/>
</dbReference>